<feature type="domain" description="3-beta hydroxysteroid dehydrogenase/isomerase" evidence="1">
    <location>
        <begin position="1"/>
        <end position="50"/>
    </location>
</feature>
<proteinExistence type="predicted"/>
<evidence type="ECO:0000259" key="1">
    <source>
        <dbReference type="Pfam" id="PF01073"/>
    </source>
</evidence>
<reference evidence="2 3" key="1">
    <citation type="journal article" date="2018" name="Nat. Ecol. Evol.">
        <title>Shark genomes provide insights into elasmobranch evolution and the origin of vertebrates.</title>
        <authorList>
            <person name="Hara Y"/>
            <person name="Yamaguchi K"/>
            <person name="Onimaru K"/>
            <person name="Kadota M"/>
            <person name="Koyanagi M"/>
            <person name="Keeley SD"/>
            <person name="Tatsumi K"/>
            <person name="Tanaka K"/>
            <person name="Motone F"/>
            <person name="Kageyama Y"/>
            <person name="Nozu R"/>
            <person name="Adachi N"/>
            <person name="Nishimura O"/>
            <person name="Nakagawa R"/>
            <person name="Tanegashima C"/>
            <person name="Kiyatake I"/>
            <person name="Matsumoto R"/>
            <person name="Murakumo K"/>
            <person name="Nishida K"/>
            <person name="Terakita A"/>
            <person name="Kuratani S"/>
            <person name="Sato K"/>
            <person name="Hyodo S Kuraku.S."/>
        </authorList>
    </citation>
    <scope>NUCLEOTIDE SEQUENCE [LARGE SCALE GENOMIC DNA]</scope>
</reference>
<dbReference type="GO" id="GO:0016616">
    <property type="term" value="F:oxidoreductase activity, acting on the CH-OH group of donors, NAD or NADP as acceptor"/>
    <property type="evidence" value="ECO:0007669"/>
    <property type="project" value="InterPro"/>
</dbReference>
<dbReference type="AlphaFoldDB" id="A0A401QKH8"/>
<comment type="caution">
    <text evidence="2">The sequence shown here is derived from an EMBL/GenBank/DDBJ whole genome shotgun (WGS) entry which is preliminary data.</text>
</comment>
<feature type="non-terminal residue" evidence="2">
    <location>
        <position position="1"/>
    </location>
</feature>
<evidence type="ECO:0000313" key="3">
    <source>
        <dbReference type="Proteomes" id="UP000288216"/>
    </source>
</evidence>
<dbReference type="Pfam" id="PF01073">
    <property type="entry name" value="3Beta_HSD"/>
    <property type="match status" value="1"/>
</dbReference>
<name>A0A401QKH8_SCYTO</name>
<dbReference type="InterPro" id="IPR002225">
    <property type="entry name" value="3Beta_OHSteriod_DH/Estase"/>
</dbReference>
<evidence type="ECO:0000313" key="2">
    <source>
        <dbReference type="EMBL" id="GCB85880.1"/>
    </source>
</evidence>
<dbReference type="OMA" id="WEESRCR"/>
<dbReference type="Gene3D" id="3.40.50.720">
    <property type="entry name" value="NAD(P)-binding Rossmann-like Domain"/>
    <property type="match status" value="1"/>
</dbReference>
<dbReference type="InterPro" id="IPR036291">
    <property type="entry name" value="NAD(P)-bd_dom_sf"/>
</dbReference>
<dbReference type="Proteomes" id="UP000288216">
    <property type="component" value="Unassembled WGS sequence"/>
</dbReference>
<gene>
    <name evidence="2" type="ORF">scyTo_0026565</name>
</gene>
<sequence>NVAWMHLLAARALQKWPKVLGGQVYFCYDDSPFMSYEDFDMEFLGPAGFRMVGQKPPLPFFLLYMLALLSELLQWILQPLMNFTPTLNRYTLSIVTTAFTVQTDKAARHFGYQPLVPWAQSRARTAAWIRGLDKASSKMQ</sequence>
<dbReference type="SUPFAM" id="SSF51735">
    <property type="entry name" value="NAD(P)-binding Rossmann-fold domains"/>
    <property type="match status" value="1"/>
</dbReference>
<organism evidence="2 3">
    <name type="scientific">Scyliorhinus torazame</name>
    <name type="common">Cloudy catshark</name>
    <name type="synonym">Catulus torazame</name>
    <dbReference type="NCBI Taxonomy" id="75743"/>
    <lineage>
        <taxon>Eukaryota</taxon>
        <taxon>Metazoa</taxon>
        <taxon>Chordata</taxon>
        <taxon>Craniata</taxon>
        <taxon>Vertebrata</taxon>
        <taxon>Chondrichthyes</taxon>
        <taxon>Elasmobranchii</taxon>
        <taxon>Galeomorphii</taxon>
        <taxon>Galeoidea</taxon>
        <taxon>Carcharhiniformes</taxon>
        <taxon>Scyliorhinidae</taxon>
        <taxon>Scyliorhinus</taxon>
    </lineage>
</organism>
<dbReference type="EMBL" id="BFAA01215589">
    <property type="protein sequence ID" value="GCB85880.1"/>
    <property type="molecule type" value="Genomic_DNA"/>
</dbReference>
<accession>A0A401QKH8</accession>
<keyword evidence="3" id="KW-1185">Reference proteome</keyword>
<dbReference type="STRING" id="75743.A0A401QKH8"/>
<dbReference type="GO" id="GO:0006694">
    <property type="term" value="P:steroid biosynthetic process"/>
    <property type="evidence" value="ECO:0007669"/>
    <property type="project" value="InterPro"/>
</dbReference>
<dbReference type="OrthoDB" id="10262413at2759"/>
<protein>
    <recommendedName>
        <fullName evidence="1">3-beta hydroxysteroid dehydrogenase/isomerase domain-containing protein</fullName>
    </recommendedName>
</protein>